<dbReference type="Pfam" id="PF00535">
    <property type="entry name" value="Glycos_transf_2"/>
    <property type="match status" value="1"/>
</dbReference>
<reference evidence="2 3" key="1">
    <citation type="submission" date="2016-09" db="EMBL/GenBank/DDBJ databases">
        <authorList>
            <person name="Doonan J."/>
            <person name="Pachebat J.A."/>
            <person name="Golyshin P.N."/>
            <person name="Denman S."/>
            <person name="Mcdonald J.E."/>
        </authorList>
    </citation>
    <scope>NUCLEOTIDE SEQUENCE [LARGE SCALE GENOMIC DNA]</scope>
    <source>
        <strain evidence="2 3">NCPPB 3934</strain>
    </source>
</reference>
<dbReference type="AlphaFoldDB" id="A0A421DJG4"/>
<evidence type="ECO:0000259" key="1">
    <source>
        <dbReference type="Pfam" id="PF00535"/>
    </source>
</evidence>
<dbReference type="EMBL" id="MJLZ01000060">
    <property type="protein sequence ID" value="RLM18709.1"/>
    <property type="molecule type" value="Genomic_DNA"/>
</dbReference>
<dbReference type="RefSeq" id="WP_121576495.1">
    <property type="nucleotide sequence ID" value="NZ_MJLZ01000060.1"/>
</dbReference>
<dbReference type="SUPFAM" id="SSF53448">
    <property type="entry name" value="Nucleotide-diphospho-sugar transferases"/>
    <property type="match status" value="1"/>
</dbReference>
<feature type="domain" description="Glycosyltransferase 2-like" evidence="1">
    <location>
        <begin position="2"/>
        <end position="105"/>
    </location>
</feature>
<dbReference type="Gene3D" id="3.90.550.10">
    <property type="entry name" value="Spore Coat Polysaccharide Biosynthesis Protein SpsA, Chain A"/>
    <property type="match status" value="1"/>
</dbReference>
<dbReference type="InterPro" id="IPR029044">
    <property type="entry name" value="Nucleotide-diphossugar_trans"/>
</dbReference>
<comment type="caution">
    <text evidence="2">The sequence shown here is derived from an EMBL/GenBank/DDBJ whole genome shotgun (WGS) entry which is preliminary data.</text>
</comment>
<dbReference type="InterPro" id="IPR001173">
    <property type="entry name" value="Glyco_trans_2-like"/>
</dbReference>
<accession>A0A421DJG4</accession>
<name>A0A421DJG4_9GAMM</name>
<proteinExistence type="predicted"/>
<keyword evidence="3" id="KW-1185">Reference proteome</keyword>
<dbReference type="Proteomes" id="UP000285648">
    <property type="component" value="Unassembled WGS sequence"/>
</dbReference>
<protein>
    <recommendedName>
        <fullName evidence="1">Glycosyltransferase 2-like domain-containing protein</fullName>
    </recommendedName>
</protein>
<organism evidence="2 3">
    <name type="scientific">Brenneria alni</name>
    <dbReference type="NCBI Taxonomy" id="71656"/>
    <lineage>
        <taxon>Bacteria</taxon>
        <taxon>Pseudomonadati</taxon>
        <taxon>Pseudomonadota</taxon>
        <taxon>Gammaproteobacteria</taxon>
        <taxon>Enterobacterales</taxon>
        <taxon>Pectobacteriaceae</taxon>
        <taxon>Brenneria</taxon>
    </lineage>
</organism>
<dbReference type="OrthoDB" id="6500145at2"/>
<evidence type="ECO:0000313" key="2">
    <source>
        <dbReference type="EMBL" id="RLM18709.1"/>
    </source>
</evidence>
<gene>
    <name evidence="2" type="ORF">BIY29_17820</name>
</gene>
<sequence>MLTHNALKYIDISIRSVRKFTQDIEYEIVVLDNDSDDKTKKYLEKCYKNGDIDKLILLNRNSLFAEGNNIAARHADCRSTHYLLLNSDIEVKSPYWLSHLLDIHEYGITSYGFVPDPDRVDGYCFLIDSELYKRYQLDQGHQWWWAVTKLQTLILNAGFSVKGYYEHEKYLYHFGGRSGDAFKNAKGMNVSKEEVYSWFNNKKPIAIDRLLNGELPSRQIKRKSNILKFLKKLIT</sequence>
<evidence type="ECO:0000313" key="3">
    <source>
        <dbReference type="Proteomes" id="UP000285648"/>
    </source>
</evidence>